<protein>
    <submittedName>
        <fullName evidence="1">Uncharacterized protein</fullName>
    </submittedName>
</protein>
<gene>
    <name evidence="1" type="ORF">FNK824_LOCUS41314</name>
</gene>
<proteinExistence type="predicted"/>
<reference evidence="1" key="1">
    <citation type="submission" date="2021-02" db="EMBL/GenBank/DDBJ databases">
        <authorList>
            <person name="Nowell W R."/>
        </authorList>
    </citation>
    <scope>NUCLEOTIDE SEQUENCE</scope>
</reference>
<comment type="caution">
    <text evidence="1">The sequence shown here is derived from an EMBL/GenBank/DDBJ whole genome shotgun (WGS) entry which is preliminary data.</text>
</comment>
<evidence type="ECO:0000313" key="2">
    <source>
        <dbReference type="Proteomes" id="UP000663874"/>
    </source>
</evidence>
<dbReference type="Proteomes" id="UP000663874">
    <property type="component" value="Unassembled WGS sequence"/>
</dbReference>
<organism evidence="1 2">
    <name type="scientific">Rotaria sordida</name>
    <dbReference type="NCBI Taxonomy" id="392033"/>
    <lineage>
        <taxon>Eukaryota</taxon>
        <taxon>Metazoa</taxon>
        <taxon>Spiralia</taxon>
        <taxon>Gnathifera</taxon>
        <taxon>Rotifera</taxon>
        <taxon>Eurotatoria</taxon>
        <taxon>Bdelloidea</taxon>
        <taxon>Philodinida</taxon>
        <taxon>Philodinidae</taxon>
        <taxon>Rotaria</taxon>
    </lineage>
</organism>
<feature type="non-terminal residue" evidence="1">
    <location>
        <position position="13"/>
    </location>
</feature>
<sequence length="13" mass="1517">MKKLDSSLFYLAT</sequence>
<accession>A0A820J719</accession>
<evidence type="ECO:0000313" key="1">
    <source>
        <dbReference type="EMBL" id="CAF4320197.1"/>
    </source>
</evidence>
<dbReference type="EMBL" id="CAJOBE010039089">
    <property type="protein sequence ID" value="CAF4320197.1"/>
    <property type="molecule type" value="Genomic_DNA"/>
</dbReference>
<name>A0A820J719_9BILA</name>